<keyword evidence="3" id="KW-1185">Reference proteome</keyword>
<name>A0A6N9TWF8_DISTH</name>
<evidence type="ECO:0000313" key="3">
    <source>
        <dbReference type="Proteomes" id="UP000469346"/>
    </source>
</evidence>
<feature type="region of interest" description="Disordered" evidence="1">
    <location>
        <begin position="37"/>
        <end position="66"/>
    </location>
</feature>
<evidence type="ECO:0008006" key="4">
    <source>
        <dbReference type="Google" id="ProtNLM"/>
    </source>
</evidence>
<dbReference type="Proteomes" id="UP000469346">
    <property type="component" value="Unassembled WGS sequence"/>
</dbReference>
<evidence type="ECO:0000256" key="1">
    <source>
        <dbReference type="SAM" id="MobiDB-lite"/>
    </source>
</evidence>
<accession>A0A6N9TWF8</accession>
<gene>
    <name evidence="2" type="ORF">G3N55_12995</name>
</gene>
<dbReference type="EMBL" id="JAAGRR010000365">
    <property type="protein sequence ID" value="NDY43747.1"/>
    <property type="molecule type" value="Genomic_DNA"/>
</dbReference>
<comment type="caution">
    <text evidence="2">The sequence shown here is derived from an EMBL/GenBank/DDBJ whole genome shotgun (WGS) entry which is preliminary data.</text>
</comment>
<feature type="non-terminal residue" evidence="2">
    <location>
        <position position="1"/>
    </location>
</feature>
<feature type="non-terminal residue" evidence="2">
    <location>
        <position position="83"/>
    </location>
</feature>
<dbReference type="InterPro" id="IPR029063">
    <property type="entry name" value="SAM-dependent_MTases_sf"/>
</dbReference>
<reference evidence="2 3" key="1">
    <citation type="submission" date="2020-02" db="EMBL/GenBank/DDBJ databases">
        <title>Comparative genomics of sulfur disproportionating microorganisms.</title>
        <authorList>
            <person name="Ward L.M."/>
            <person name="Bertran E."/>
            <person name="Johnston D.T."/>
        </authorList>
    </citation>
    <scope>NUCLEOTIDE SEQUENCE [LARGE SCALE GENOMIC DNA]</scope>
    <source>
        <strain evidence="2 3">DSM 100025</strain>
    </source>
</reference>
<dbReference type="AlphaFoldDB" id="A0A6N9TWF8"/>
<protein>
    <recommendedName>
        <fullName evidence="4">Class I SAM-dependent RNA methyltransferase</fullName>
    </recommendedName>
</protein>
<dbReference type="SUPFAM" id="SSF53335">
    <property type="entry name" value="S-adenosyl-L-methionine-dependent methyltransferases"/>
    <property type="match status" value="1"/>
</dbReference>
<proteinExistence type="predicted"/>
<sequence length="83" mass="8701">VKVIRRAGARTVLDLYSGIGNFSLPLATAGLRVQGVETDPAAGAAPGQGREDLPRAAPRGVEEEDVRRRFKGLPGDILRPGAP</sequence>
<evidence type="ECO:0000313" key="2">
    <source>
        <dbReference type="EMBL" id="NDY43747.1"/>
    </source>
</evidence>
<dbReference type="Gene3D" id="3.40.50.150">
    <property type="entry name" value="Vaccinia Virus protein VP39"/>
    <property type="match status" value="1"/>
</dbReference>
<organism evidence="2 3">
    <name type="scientific">Dissulfurirhabdus thermomarina</name>
    <dbReference type="NCBI Taxonomy" id="1765737"/>
    <lineage>
        <taxon>Bacteria</taxon>
        <taxon>Deltaproteobacteria</taxon>
        <taxon>Dissulfurirhabdaceae</taxon>
        <taxon>Dissulfurirhabdus</taxon>
    </lineage>
</organism>